<evidence type="ECO:0000313" key="2">
    <source>
        <dbReference type="Proteomes" id="UP000294911"/>
    </source>
</evidence>
<dbReference type="Proteomes" id="UP000294911">
    <property type="component" value="Unassembled WGS sequence"/>
</dbReference>
<dbReference type="EMBL" id="SLXQ01000001">
    <property type="protein sequence ID" value="TCP56827.1"/>
    <property type="molecule type" value="Genomic_DNA"/>
</dbReference>
<keyword evidence="2" id="KW-1185">Reference proteome</keyword>
<proteinExistence type="predicted"/>
<dbReference type="AlphaFoldDB" id="A0A4R2R489"/>
<gene>
    <name evidence="1" type="ORF">EV191_101774</name>
</gene>
<sequence length="200" mass="21445">MFYSVFVRQLSMFSAEVYPASVDDLAGVLCGHGQLVSFGRTAARLSVVVDAEWRARLLAEECALRGVAVELTHSEEGHPLLRTAFRADLIALANAWTRGAVKAVPTGLRLDGQTLRLWALSGGDWSHAGYLLPLDPRAPDTHEPLAELLTDTGLRASQIGIRAGGPGLRLTGRGRLARLAELIGPAPEPAALHWPLRSTA</sequence>
<name>A0A4R2R489_9PSEU</name>
<comment type="caution">
    <text evidence="1">The sequence shown here is derived from an EMBL/GenBank/DDBJ whole genome shotgun (WGS) entry which is preliminary data.</text>
</comment>
<accession>A0A4R2R489</accession>
<evidence type="ECO:0000313" key="1">
    <source>
        <dbReference type="EMBL" id="TCP56827.1"/>
    </source>
</evidence>
<reference evidence="1 2" key="1">
    <citation type="submission" date="2019-03" db="EMBL/GenBank/DDBJ databases">
        <title>Genomic Encyclopedia of Type Strains, Phase IV (KMG-IV): sequencing the most valuable type-strain genomes for metagenomic binning, comparative biology and taxonomic classification.</title>
        <authorList>
            <person name="Goeker M."/>
        </authorList>
    </citation>
    <scope>NUCLEOTIDE SEQUENCE [LARGE SCALE GENOMIC DNA]</scope>
    <source>
        <strain evidence="1 2">DSM 45765</strain>
    </source>
</reference>
<protein>
    <submittedName>
        <fullName evidence="1">Uncharacterized protein</fullName>
    </submittedName>
</protein>
<organism evidence="1 2">
    <name type="scientific">Tamaricihabitans halophyticus</name>
    <dbReference type="NCBI Taxonomy" id="1262583"/>
    <lineage>
        <taxon>Bacteria</taxon>
        <taxon>Bacillati</taxon>
        <taxon>Actinomycetota</taxon>
        <taxon>Actinomycetes</taxon>
        <taxon>Pseudonocardiales</taxon>
        <taxon>Pseudonocardiaceae</taxon>
        <taxon>Tamaricihabitans</taxon>
    </lineage>
</organism>